<dbReference type="EMBL" id="JASSZA010000011">
    <property type="protein sequence ID" value="KAK2097965.1"/>
    <property type="molecule type" value="Genomic_DNA"/>
</dbReference>
<feature type="region of interest" description="Disordered" evidence="1">
    <location>
        <begin position="43"/>
        <end position="70"/>
    </location>
</feature>
<gene>
    <name evidence="2" type="ORF">P7K49_023416</name>
</gene>
<keyword evidence="3" id="KW-1185">Reference proteome</keyword>
<proteinExistence type="predicted"/>
<sequence length="80" mass="8316">MTSPVAWGPAFLALGQARTHSGSAFALGDGSPSFRDRRQGAAISEAGQGGARLRKAAEELQGRPGRSPRIPRILQACSEA</sequence>
<evidence type="ECO:0000256" key="1">
    <source>
        <dbReference type="SAM" id="MobiDB-lite"/>
    </source>
</evidence>
<dbReference type="Proteomes" id="UP001266305">
    <property type="component" value="Unassembled WGS sequence"/>
</dbReference>
<evidence type="ECO:0000313" key="2">
    <source>
        <dbReference type="EMBL" id="KAK2097965.1"/>
    </source>
</evidence>
<accession>A0ABQ9UMD3</accession>
<reference evidence="2 3" key="1">
    <citation type="submission" date="2023-05" db="EMBL/GenBank/DDBJ databases">
        <title>B98-5 Cell Line De Novo Hybrid Assembly: An Optical Mapping Approach.</title>
        <authorList>
            <person name="Kananen K."/>
            <person name="Auerbach J.A."/>
            <person name="Kautto E."/>
            <person name="Blachly J.S."/>
        </authorList>
    </citation>
    <scope>NUCLEOTIDE SEQUENCE [LARGE SCALE GENOMIC DNA]</scope>
    <source>
        <strain evidence="2">B95-8</strain>
        <tissue evidence="2">Cell line</tissue>
    </source>
</reference>
<evidence type="ECO:0000313" key="3">
    <source>
        <dbReference type="Proteomes" id="UP001266305"/>
    </source>
</evidence>
<organism evidence="2 3">
    <name type="scientific">Saguinus oedipus</name>
    <name type="common">Cotton-top tamarin</name>
    <name type="synonym">Oedipomidas oedipus</name>
    <dbReference type="NCBI Taxonomy" id="9490"/>
    <lineage>
        <taxon>Eukaryota</taxon>
        <taxon>Metazoa</taxon>
        <taxon>Chordata</taxon>
        <taxon>Craniata</taxon>
        <taxon>Vertebrata</taxon>
        <taxon>Euteleostomi</taxon>
        <taxon>Mammalia</taxon>
        <taxon>Eutheria</taxon>
        <taxon>Euarchontoglires</taxon>
        <taxon>Primates</taxon>
        <taxon>Haplorrhini</taxon>
        <taxon>Platyrrhini</taxon>
        <taxon>Cebidae</taxon>
        <taxon>Callitrichinae</taxon>
        <taxon>Saguinus</taxon>
    </lineage>
</organism>
<name>A0ABQ9UMD3_SAGOE</name>
<feature type="non-terminal residue" evidence="2">
    <location>
        <position position="80"/>
    </location>
</feature>
<comment type="caution">
    <text evidence="2">The sequence shown here is derived from an EMBL/GenBank/DDBJ whole genome shotgun (WGS) entry which is preliminary data.</text>
</comment>
<protein>
    <submittedName>
        <fullName evidence="2">Uncharacterized protein</fullName>
    </submittedName>
</protein>